<dbReference type="Proteomes" id="UP000626109">
    <property type="component" value="Unassembled WGS sequence"/>
</dbReference>
<feature type="non-terminal residue" evidence="1">
    <location>
        <position position="445"/>
    </location>
</feature>
<evidence type="ECO:0000313" key="1">
    <source>
        <dbReference type="EMBL" id="CAE8701666.1"/>
    </source>
</evidence>
<accession>A0A813KDL8</accession>
<gene>
    <name evidence="1" type="ORF">PGLA2088_LOCUS32098</name>
</gene>
<proteinExistence type="predicted"/>
<comment type="caution">
    <text evidence="1">The sequence shown here is derived from an EMBL/GenBank/DDBJ whole genome shotgun (WGS) entry which is preliminary data.</text>
</comment>
<feature type="non-terminal residue" evidence="1">
    <location>
        <position position="1"/>
    </location>
</feature>
<dbReference type="EMBL" id="CAJNNW010029840">
    <property type="protein sequence ID" value="CAE8701666.1"/>
    <property type="molecule type" value="Genomic_DNA"/>
</dbReference>
<evidence type="ECO:0000313" key="2">
    <source>
        <dbReference type="Proteomes" id="UP000626109"/>
    </source>
</evidence>
<dbReference type="AlphaFoldDB" id="A0A813KDL8"/>
<organism evidence="1 2">
    <name type="scientific">Polarella glacialis</name>
    <name type="common">Dinoflagellate</name>
    <dbReference type="NCBI Taxonomy" id="89957"/>
    <lineage>
        <taxon>Eukaryota</taxon>
        <taxon>Sar</taxon>
        <taxon>Alveolata</taxon>
        <taxon>Dinophyceae</taxon>
        <taxon>Suessiales</taxon>
        <taxon>Suessiaceae</taxon>
        <taxon>Polarella</taxon>
    </lineage>
</organism>
<protein>
    <submittedName>
        <fullName evidence="1">Uncharacterized protein</fullName>
    </submittedName>
</protein>
<reference evidence="1" key="1">
    <citation type="submission" date="2021-02" db="EMBL/GenBank/DDBJ databases">
        <authorList>
            <person name="Dougan E. K."/>
            <person name="Rhodes N."/>
            <person name="Thang M."/>
            <person name="Chan C."/>
        </authorList>
    </citation>
    <scope>NUCLEOTIDE SEQUENCE</scope>
</reference>
<name>A0A813KDL8_POLGL</name>
<sequence>ARLVEASGGGAAKALSVASEAQRLAALASLPEAVVDSLGVASLLPNVLASARQAVADAQGAAGSAAALQQQLATAETFWALAEWSRSWQDSCPLQRSGGSALTAQCAALRCWTLLRGGGQPVAPGPQSTQTGQPQSPPTAMMVLQQWPAMRTTLLQLRVSHQAGILYERFGSPHLADVCFQSGLLLMSQKLCGDRRWQLRFLCGRARLAMAGHPTWSNNNNSNNNNNNKELPALRPVEDTLREVEDLWNGQLSGEPRIGEPRIVLRHSGELSFPTAKGSSPGRRRAPPQELLELWAASVPGRSSPDELLRSEAFAWLLRGRAAQGSDASVAVIGSDKLSLALQLLSEHHKVSSRLWASCTAQAAARVAERDPDSPLPSCLCRGLLASAEALAQAFCEIAVQLLADDEKAMALALECRKALSRQSSTLRSGRRALLQEEELTLIKK</sequence>